<gene>
    <name evidence="1" type="ORF">GPM918_LOCUS36843</name>
    <name evidence="2" type="ORF">SRO942_LOCUS37591</name>
</gene>
<comment type="caution">
    <text evidence="1">The sequence shown here is derived from an EMBL/GenBank/DDBJ whole genome shotgun (WGS) entry which is preliminary data.</text>
</comment>
<dbReference type="AlphaFoldDB" id="A0A815T8S8"/>
<organism evidence="1 3">
    <name type="scientific">Didymodactylos carnosus</name>
    <dbReference type="NCBI Taxonomy" id="1234261"/>
    <lineage>
        <taxon>Eukaryota</taxon>
        <taxon>Metazoa</taxon>
        <taxon>Spiralia</taxon>
        <taxon>Gnathifera</taxon>
        <taxon>Rotifera</taxon>
        <taxon>Eurotatoria</taxon>
        <taxon>Bdelloidea</taxon>
        <taxon>Philodinida</taxon>
        <taxon>Philodinidae</taxon>
        <taxon>Didymodactylos</taxon>
    </lineage>
</organism>
<evidence type="ECO:0000313" key="1">
    <source>
        <dbReference type="EMBL" id="CAF1504738.1"/>
    </source>
</evidence>
<name>A0A815T8S8_9BILA</name>
<dbReference type="OrthoDB" id="10053799at2759"/>
<dbReference type="EMBL" id="CAJNOQ010022705">
    <property type="protein sequence ID" value="CAF1504738.1"/>
    <property type="molecule type" value="Genomic_DNA"/>
</dbReference>
<dbReference type="EMBL" id="CAJOBC010088228">
    <property type="protein sequence ID" value="CAF4366033.1"/>
    <property type="molecule type" value="Genomic_DNA"/>
</dbReference>
<dbReference type="Proteomes" id="UP000663829">
    <property type="component" value="Unassembled WGS sequence"/>
</dbReference>
<sequence>MDAIIGRSYPTRGTKRSYIEDSVEEPDKRNEKWHSYIAETKREFLYLKDSHHITDAGLKAIFKFYTTHKRLYSLGEVEKLQNKTNAKFPVIFSKSSAYIKFDYALRTALFVAQKYADSLEKLNELTFRFNMDGTLIGNKHIAISINCIEGGRDCQKAKNLVSVGLLEVQKENSELLRKSLPQEFIDDIR</sequence>
<evidence type="ECO:0000313" key="3">
    <source>
        <dbReference type="Proteomes" id="UP000663829"/>
    </source>
</evidence>
<accession>A0A815T8S8</accession>
<dbReference type="Proteomes" id="UP000681722">
    <property type="component" value="Unassembled WGS sequence"/>
</dbReference>
<protein>
    <submittedName>
        <fullName evidence="1">Uncharacterized protein</fullName>
    </submittedName>
</protein>
<evidence type="ECO:0000313" key="2">
    <source>
        <dbReference type="EMBL" id="CAF4366033.1"/>
    </source>
</evidence>
<reference evidence="1" key="1">
    <citation type="submission" date="2021-02" db="EMBL/GenBank/DDBJ databases">
        <authorList>
            <person name="Nowell W R."/>
        </authorList>
    </citation>
    <scope>NUCLEOTIDE SEQUENCE</scope>
</reference>
<keyword evidence="3" id="KW-1185">Reference proteome</keyword>
<proteinExistence type="predicted"/>